<organism evidence="1 2">
    <name type="scientific">Pseudoflavonifractor capillosus ATCC 29799</name>
    <dbReference type="NCBI Taxonomy" id="411467"/>
    <lineage>
        <taxon>Bacteria</taxon>
        <taxon>Bacillati</taxon>
        <taxon>Bacillota</taxon>
        <taxon>Clostridia</taxon>
        <taxon>Eubacteriales</taxon>
        <taxon>Oscillospiraceae</taxon>
        <taxon>Pseudoflavonifractor</taxon>
    </lineage>
</organism>
<dbReference type="EMBL" id="AAXG02000014">
    <property type="protein sequence ID" value="EDM99848.1"/>
    <property type="molecule type" value="Genomic_DNA"/>
</dbReference>
<reference evidence="1 2" key="2">
    <citation type="submission" date="2007-06" db="EMBL/GenBank/DDBJ databases">
        <title>Draft genome sequence of Pseudoflavonifractor capillosus ATCC 29799.</title>
        <authorList>
            <person name="Sudarsanam P."/>
            <person name="Ley R."/>
            <person name="Guruge J."/>
            <person name="Turnbaugh P.J."/>
            <person name="Mahowald M."/>
            <person name="Liep D."/>
            <person name="Gordon J."/>
        </authorList>
    </citation>
    <scope>NUCLEOTIDE SEQUENCE [LARGE SCALE GENOMIC DNA]</scope>
    <source>
        <strain evidence="1 2">ATCC 29799</strain>
    </source>
</reference>
<reference evidence="1 2" key="1">
    <citation type="submission" date="2007-04" db="EMBL/GenBank/DDBJ databases">
        <authorList>
            <person name="Fulton L."/>
            <person name="Clifton S."/>
            <person name="Fulton B."/>
            <person name="Xu J."/>
            <person name="Minx P."/>
            <person name="Pepin K.H."/>
            <person name="Johnson M."/>
            <person name="Thiruvilangam P."/>
            <person name="Bhonagiri V."/>
            <person name="Nash W.E."/>
            <person name="Mardis E.R."/>
            <person name="Wilson R.K."/>
        </authorList>
    </citation>
    <scope>NUCLEOTIDE SEQUENCE [LARGE SCALE GENOMIC DNA]</scope>
    <source>
        <strain evidence="1 2">ATCC 29799</strain>
    </source>
</reference>
<dbReference type="AlphaFoldDB" id="A6NVV5"/>
<evidence type="ECO:0000313" key="1">
    <source>
        <dbReference type="EMBL" id="EDM99848.1"/>
    </source>
</evidence>
<accession>A6NVV5</accession>
<evidence type="ECO:0000313" key="2">
    <source>
        <dbReference type="Proteomes" id="UP000003639"/>
    </source>
</evidence>
<dbReference type="STRING" id="411467.BACCAP_02348"/>
<keyword evidence="2" id="KW-1185">Reference proteome</keyword>
<gene>
    <name evidence="1" type="ORF">BACCAP_02348</name>
</gene>
<proteinExistence type="predicted"/>
<protein>
    <submittedName>
        <fullName evidence="1">Uncharacterized protein</fullName>
    </submittedName>
</protein>
<sequence length="94" mass="10661">MHYPSPNLPLNLSARFSRFFPVSGWRTEDRAHVLPCWPGGQAPPVLAGRCSRSFKNFAFRRVICPPLLQFFSLSSIIGSRKEPQPYCSFVSYAL</sequence>
<comment type="caution">
    <text evidence="1">The sequence shown here is derived from an EMBL/GenBank/DDBJ whole genome shotgun (WGS) entry which is preliminary data.</text>
</comment>
<name>A6NVV5_9FIRM</name>
<dbReference type="Proteomes" id="UP000003639">
    <property type="component" value="Unassembled WGS sequence"/>
</dbReference>